<sequence>MNAFANPDSLEMGSIVKRTTAKVVPLIRTVFVESAFACLDTILMDTNALPLCINHEAGLQTFHSLPVYEAAMPKLIETTRTTGCPSKRCQIPNNPQEQTCPSHRSLIYRHRAIISAVVLRHPSNCHICSELCPTIRSTEY</sequence>
<dbReference type="Proteomes" id="UP001249851">
    <property type="component" value="Unassembled WGS sequence"/>
</dbReference>
<evidence type="ECO:0000313" key="2">
    <source>
        <dbReference type="Proteomes" id="UP001249851"/>
    </source>
</evidence>
<name>A0AAD9PST2_ACRCE</name>
<reference evidence="1" key="1">
    <citation type="journal article" date="2023" name="G3 (Bethesda)">
        <title>Whole genome assembly and annotation of the endangered Caribbean coral Acropora cervicornis.</title>
        <authorList>
            <person name="Selwyn J.D."/>
            <person name="Vollmer S.V."/>
        </authorList>
    </citation>
    <scope>NUCLEOTIDE SEQUENCE</scope>
    <source>
        <strain evidence="1">K2</strain>
    </source>
</reference>
<comment type="caution">
    <text evidence="1">The sequence shown here is derived from an EMBL/GenBank/DDBJ whole genome shotgun (WGS) entry which is preliminary data.</text>
</comment>
<keyword evidence="2" id="KW-1185">Reference proteome</keyword>
<organism evidence="1 2">
    <name type="scientific">Acropora cervicornis</name>
    <name type="common">Staghorn coral</name>
    <dbReference type="NCBI Taxonomy" id="6130"/>
    <lineage>
        <taxon>Eukaryota</taxon>
        <taxon>Metazoa</taxon>
        <taxon>Cnidaria</taxon>
        <taxon>Anthozoa</taxon>
        <taxon>Hexacorallia</taxon>
        <taxon>Scleractinia</taxon>
        <taxon>Astrocoeniina</taxon>
        <taxon>Acroporidae</taxon>
        <taxon>Acropora</taxon>
    </lineage>
</organism>
<evidence type="ECO:0000313" key="1">
    <source>
        <dbReference type="EMBL" id="KAK2548241.1"/>
    </source>
</evidence>
<reference evidence="1" key="2">
    <citation type="journal article" date="2023" name="Science">
        <title>Genomic signatures of disease resistance in endangered staghorn corals.</title>
        <authorList>
            <person name="Vollmer S.V."/>
            <person name="Selwyn J.D."/>
            <person name="Despard B.A."/>
            <person name="Roesel C.L."/>
        </authorList>
    </citation>
    <scope>NUCLEOTIDE SEQUENCE</scope>
    <source>
        <strain evidence="1">K2</strain>
    </source>
</reference>
<gene>
    <name evidence="1" type="ORF">P5673_031560</name>
</gene>
<protein>
    <submittedName>
        <fullName evidence="1">Uncharacterized protein</fullName>
    </submittedName>
</protein>
<proteinExistence type="predicted"/>
<dbReference type="AlphaFoldDB" id="A0AAD9PST2"/>
<accession>A0AAD9PST2</accession>
<dbReference type="EMBL" id="JARQWQ010000151">
    <property type="protein sequence ID" value="KAK2548241.1"/>
    <property type="molecule type" value="Genomic_DNA"/>
</dbReference>